<organism evidence="1 2">
    <name type="scientific">Candidatus Buchananbacteria bacterium RIFCSPLOWO2_01_FULL_40_23b</name>
    <dbReference type="NCBI Taxonomy" id="1797544"/>
    <lineage>
        <taxon>Bacteria</taxon>
        <taxon>Candidatus Buchananiibacteriota</taxon>
    </lineage>
</organism>
<reference evidence="1 2" key="1">
    <citation type="journal article" date="2016" name="Nat. Commun.">
        <title>Thousands of microbial genomes shed light on interconnected biogeochemical processes in an aquifer system.</title>
        <authorList>
            <person name="Anantharaman K."/>
            <person name="Brown C.T."/>
            <person name="Hug L.A."/>
            <person name="Sharon I."/>
            <person name="Castelle C.J."/>
            <person name="Probst A.J."/>
            <person name="Thomas B.C."/>
            <person name="Singh A."/>
            <person name="Wilkins M.J."/>
            <person name="Karaoz U."/>
            <person name="Brodie E.L."/>
            <person name="Williams K.H."/>
            <person name="Hubbard S.S."/>
            <person name="Banfield J.F."/>
        </authorList>
    </citation>
    <scope>NUCLEOTIDE SEQUENCE [LARGE SCALE GENOMIC DNA]</scope>
</reference>
<gene>
    <name evidence="1" type="ORF">A2912_05070</name>
</gene>
<evidence type="ECO:0000313" key="1">
    <source>
        <dbReference type="EMBL" id="OGY53686.1"/>
    </source>
</evidence>
<accession>A0A1G1YPF6</accession>
<sequence>MSKIVEGKIVFKRKEIIQFIASCLDLPESAITEETIIPYTLQVALVYRFSRSLRIQDINNFRVKDVLSQMAIDAA</sequence>
<evidence type="ECO:0000313" key="2">
    <source>
        <dbReference type="Proteomes" id="UP000178122"/>
    </source>
</evidence>
<dbReference type="AlphaFoldDB" id="A0A1G1YPF6"/>
<protein>
    <submittedName>
        <fullName evidence="1">Uncharacterized protein</fullName>
    </submittedName>
</protein>
<proteinExistence type="predicted"/>
<dbReference type="EMBL" id="MHIN01000042">
    <property type="protein sequence ID" value="OGY53686.1"/>
    <property type="molecule type" value="Genomic_DNA"/>
</dbReference>
<comment type="caution">
    <text evidence="1">The sequence shown here is derived from an EMBL/GenBank/DDBJ whole genome shotgun (WGS) entry which is preliminary data.</text>
</comment>
<name>A0A1G1YPF6_9BACT</name>
<dbReference type="Proteomes" id="UP000178122">
    <property type="component" value="Unassembled WGS sequence"/>
</dbReference>